<dbReference type="Proteomes" id="UP000276133">
    <property type="component" value="Unassembled WGS sequence"/>
</dbReference>
<reference evidence="1 2" key="1">
    <citation type="journal article" date="2018" name="Sci. Rep.">
        <title>Genomic signatures of local adaptation to the degree of environmental predictability in rotifers.</title>
        <authorList>
            <person name="Franch-Gras L."/>
            <person name="Hahn C."/>
            <person name="Garcia-Roger E.M."/>
            <person name="Carmona M.J."/>
            <person name="Serra M."/>
            <person name="Gomez A."/>
        </authorList>
    </citation>
    <scope>NUCLEOTIDE SEQUENCE [LARGE SCALE GENOMIC DNA]</scope>
    <source>
        <strain evidence="1">HYR1</strain>
    </source>
</reference>
<keyword evidence="2" id="KW-1185">Reference proteome</keyword>
<proteinExistence type="predicted"/>
<accession>A0A3M7RKP1</accession>
<organism evidence="1 2">
    <name type="scientific">Brachionus plicatilis</name>
    <name type="common">Marine rotifer</name>
    <name type="synonym">Brachionus muelleri</name>
    <dbReference type="NCBI Taxonomy" id="10195"/>
    <lineage>
        <taxon>Eukaryota</taxon>
        <taxon>Metazoa</taxon>
        <taxon>Spiralia</taxon>
        <taxon>Gnathifera</taxon>
        <taxon>Rotifera</taxon>
        <taxon>Eurotatoria</taxon>
        <taxon>Monogononta</taxon>
        <taxon>Pseudotrocha</taxon>
        <taxon>Ploima</taxon>
        <taxon>Brachionidae</taxon>
        <taxon>Brachionus</taxon>
    </lineage>
</organism>
<protein>
    <submittedName>
        <fullName evidence="1">Uncharacterized protein</fullName>
    </submittedName>
</protein>
<evidence type="ECO:0000313" key="1">
    <source>
        <dbReference type="EMBL" id="RNA24143.1"/>
    </source>
</evidence>
<dbReference type="EMBL" id="REGN01003165">
    <property type="protein sequence ID" value="RNA24143.1"/>
    <property type="molecule type" value="Genomic_DNA"/>
</dbReference>
<gene>
    <name evidence="1" type="ORF">BpHYR1_028006</name>
</gene>
<sequence length="65" mass="7271">MGSGAQPRFRESEYNLSNKTNVFCFRLRPLFANAPDPVEVEDSGEDDELGEFPVESFGLLSNCQL</sequence>
<evidence type="ECO:0000313" key="2">
    <source>
        <dbReference type="Proteomes" id="UP000276133"/>
    </source>
</evidence>
<comment type="caution">
    <text evidence="1">The sequence shown here is derived from an EMBL/GenBank/DDBJ whole genome shotgun (WGS) entry which is preliminary data.</text>
</comment>
<name>A0A3M7RKP1_BRAPC</name>
<dbReference type="AlphaFoldDB" id="A0A3M7RKP1"/>